<feature type="domain" description="HTH luxR-type" evidence="4">
    <location>
        <begin position="147"/>
        <end position="212"/>
    </location>
</feature>
<gene>
    <name evidence="6" type="ORF">QP027_04785</name>
</gene>
<dbReference type="EMBL" id="CP126969">
    <property type="protein sequence ID" value="WIM68705.1"/>
    <property type="molecule type" value="Genomic_DNA"/>
</dbReference>
<dbReference type="InterPro" id="IPR058245">
    <property type="entry name" value="NreC/VraR/RcsB-like_REC"/>
</dbReference>
<dbReference type="PANTHER" id="PTHR43214">
    <property type="entry name" value="TWO-COMPONENT RESPONSE REGULATOR"/>
    <property type="match status" value="1"/>
</dbReference>
<dbReference type="PROSITE" id="PS00622">
    <property type="entry name" value="HTH_LUXR_1"/>
    <property type="match status" value="1"/>
</dbReference>
<dbReference type="InterPro" id="IPR000792">
    <property type="entry name" value="Tscrpt_reg_LuxR_C"/>
</dbReference>
<dbReference type="InterPro" id="IPR001789">
    <property type="entry name" value="Sig_transdc_resp-reg_receiver"/>
</dbReference>
<reference evidence="6 7" key="1">
    <citation type="submission" date="2023-05" db="EMBL/GenBank/DDBJ databases">
        <title>Corynebacterium suedekumii sp. nov. and Corynebacterium breve sp. nov. isolated from raw cow's milk.</title>
        <authorList>
            <person name="Baer M.K."/>
            <person name="Mehl L."/>
            <person name="Hellmuth R."/>
            <person name="Marke G."/>
            <person name="Lipski A."/>
        </authorList>
    </citation>
    <scope>NUCLEOTIDE SEQUENCE [LARGE SCALE GENOMIC DNA]</scope>
    <source>
        <strain evidence="6 7">R4</strain>
    </source>
</reference>
<evidence type="ECO:0000256" key="2">
    <source>
        <dbReference type="ARBA" id="ARBA00023125"/>
    </source>
</evidence>
<dbReference type="SMART" id="SM00421">
    <property type="entry name" value="HTH_LUXR"/>
    <property type="match status" value="1"/>
</dbReference>
<dbReference type="PROSITE" id="PS50043">
    <property type="entry name" value="HTH_LUXR_2"/>
    <property type="match status" value="1"/>
</dbReference>
<proteinExistence type="predicted"/>
<protein>
    <submittedName>
        <fullName evidence="6">Response regulator transcription factor</fullName>
    </submittedName>
</protein>
<feature type="modified residue" description="4-aspartylphosphate" evidence="3">
    <location>
        <position position="55"/>
    </location>
</feature>
<dbReference type="InterPro" id="IPR011006">
    <property type="entry name" value="CheY-like_superfamily"/>
</dbReference>
<dbReference type="CDD" id="cd06170">
    <property type="entry name" value="LuxR_C_like"/>
    <property type="match status" value="1"/>
</dbReference>
<keyword evidence="1 3" id="KW-0597">Phosphoprotein</keyword>
<dbReference type="PRINTS" id="PR00038">
    <property type="entry name" value="HTHLUXR"/>
</dbReference>
<dbReference type="Proteomes" id="UP001225598">
    <property type="component" value="Chromosome"/>
</dbReference>
<dbReference type="Gene3D" id="3.40.50.2300">
    <property type="match status" value="1"/>
</dbReference>
<organism evidence="6 7">
    <name type="scientific">Corynebacterium breve</name>
    <dbReference type="NCBI Taxonomy" id="3049799"/>
    <lineage>
        <taxon>Bacteria</taxon>
        <taxon>Bacillati</taxon>
        <taxon>Actinomycetota</taxon>
        <taxon>Actinomycetes</taxon>
        <taxon>Mycobacteriales</taxon>
        <taxon>Corynebacteriaceae</taxon>
        <taxon>Corynebacterium</taxon>
    </lineage>
</organism>
<dbReference type="SMART" id="SM00448">
    <property type="entry name" value="REC"/>
    <property type="match status" value="1"/>
</dbReference>
<dbReference type="SUPFAM" id="SSF46894">
    <property type="entry name" value="C-terminal effector domain of the bipartite response regulators"/>
    <property type="match status" value="1"/>
</dbReference>
<dbReference type="PROSITE" id="PS50110">
    <property type="entry name" value="RESPONSE_REGULATORY"/>
    <property type="match status" value="1"/>
</dbReference>
<keyword evidence="7" id="KW-1185">Reference proteome</keyword>
<evidence type="ECO:0000259" key="4">
    <source>
        <dbReference type="PROSITE" id="PS50043"/>
    </source>
</evidence>
<evidence type="ECO:0000259" key="5">
    <source>
        <dbReference type="PROSITE" id="PS50110"/>
    </source>
</evidence>
<dbReference type="RefSeq" id="WP_284826424.1">
    <property type="nucleotide sequence ID" value="NZ_CP126969.1"/>
</dbReference>
<dbReference type="InterPro" id="IPR039420">
    <property type="entry name" value="WalR-like"/>
</dbReference>
<evidence type="ECO:0000256" key="1">
    <source>
        <dbReference type="ARBA" id="ARBA00022553"/>
    </source>
</evidence>
<dbReference type="Pfam" id="PF00196">
    <property type="entry name" value="GerE"/>
    <property type="match status" value="1"/>
</dbReference>
<feature type="domain" description="Response regulatory" evidence="5">
    <location>
        <begin position="4"/>
        <end position="120"/>
    </location>
</feature>
<name>A0ABY8VMB7_9CORY</name>
<evidence type="ECO:0000313" key="6">
    <source>
        <dbReference type="EMBL" id="WIM68705.1"/>
    </source>
</evidence>
<evidence type="ECO:0000256" key="3">
    <source>
        <dbReference type="PROSITE-ProRule" id="PRU00169"/>
    </source>
</evidence>
<dbReference type="PANTHER" id="PTHR43214:SF43">
    <property type="entry name" value="TWO-COMPONENT RESPONSE REGULATOR"/>
    <property type="match status" value="1"/>
</dbReference>
<keyword evidence="2" id="KW-0238">DNA-binding</keyword>
<dbReference type="CDD" id="cd17535">
    <property type="entry name" value="REC_NarL-like"/>
    <property type="match status" value="1"/>
</dbReference>
<evidence type="ECO:0000313" key="7">
    <source>
        <dbReference type="Proteomes" id="UP001225598"/>
    </source>
</evidence>
<dbReference type="SUPFAM" id="SSF52172">
    <property type="entry name" value="CheY-like"/>
    <property type="match status" value="1"/>
</dbReference>
<sequence>MTTKLLLVDDDPTILESFPTYFATTQDLEVVGTATTGRKALHWLESNICDLILSDVYMPDIDGIDLLQLIRKHDHPPLFVSMTAFDTDETMLRCLSLGAVGYIIKGQEPETIIHSIRVATHGGTSLSPDCLSRLVKIRTPDEDLDSSKPVAPSLSHREQVILSLISEGKTNREIGESLRLAEITVRTVISHLFWRFSARNRVDLAVKYQSVKDSYQR</sequence>
<accession>A0ABY8VMB7</accession>
<dbReference type="Pfam" id="PF00072">
    <property type="entry name" value="Response_reg"/>
    <property type="match status" value="1"/>
</dbReference>
<dbReference type="InterPro" id="IPR016032">
    <property type="entry name" value="Sig_transdc_resp-reg_C-effctor"/>
</dbReference>